<organism evidence="8 9">
    <name type="scientific">Fusibacter paucivorans</name>
    <dbReference type="NCBI Taxonomy" id="76009"/>
    <lineage>
        <taxon>Bacteria</taxon>
        <taxon>Bacillati</taxon>
        <taxon>Bacillota</taxon>
        <taxon>Clostridia</taxon>
        <taxon>Eubacteriales</taxon>
        <taxon>Eubacteriales Family XII. Incertae Sedis</taxon>
        <taxon>Fusibacter</taxon>
    </lineage>
</organism>
<keyword evidence="6" id="KW-0694">RNA-binding</keyword>
<evidence type="ECO:0000256" key="6">
    <source>
        <dbReference type="HAMAP-Rule" id="MF_01328"/>
    </source>
</evidence>
<dbReference type="InterPro" id="IPR013005">
    <property type="entry name" value="Ribosomal_uL4-like"/>
</dbReference>
<dbReference type="SUPFAM" id="SSF52166">
    <property type="entry name" value="Ribosomal protein L4"/>
    <property type="match status" value="1"/>
</dbReference>
<keyword evidence="3 6" id="KW-0689">Ribosomal protein</keyword>
<evidence type="ECO:0000256" key="3">
    <source>
        <dbReference type="ARBA" id="ARBA00022980"/>
    </source>
</evidence>
<comment type="function">
    <text evidence="6">One of the primary rRNA binding proteins, this protein initially binds near the 5'-end of the 23S rRNA. It is important during the early stages of 50S assembly. It makes multiple contacts with different domains of the 23S rRNA in the assembled 50S subunit and ribosome.</text>
</comment>
<evidence type="ECO:0000313" key="8">
    <source>
        <dbReference type="EMBL" id="MBS7528229.1"/>
    </source>
</evidence>
<dbReference type="PANTHER" id="PTHR10746">
    <property type="entry name" value="50S RIBOSOMAL PROTEIN L4"/>
    <property type="match status" value="1"/>
</dbReference>
<dbReference type="NCBIfam" id="TIGR03953">
    <property type="entry name" value="rplD_bact"/>
    <property type="match status" value="1"/>
</dbReference>
<sequence>MPKLEVLNVSGQKVSEIELNESIFGIEPNVPVMHEVVKNYLANQRQGTQSAKTRSEVRGGGRKPFRQKGTGNARQGSIRAPHYVGGGISFAPKPRSYRYSLPKKVKRLAFKSALSAKVRDNEIIVLDELALDTPKTKDMIKILTNINVYGKKTIVVTGDKNENVVIASGNIKGVSTSFVGEVNVYELLNHDYCIMTKNAIEKLEEVYA</sequence>
<comment type="subunit">
    <text evidence="2 6">Part of the 50S ribosomal subunit.</text>
</comment>
<name>A0ABS5PUW9_9FIRM</name>
<evidence type="ECO:0000313" key="9">
    <source>
        <dbReference type="Proteomes" id="UP000746471"/>
    </source>
</evidence>
<accession>A0ABS5PUW9</accession>
<dbReference type="Proteomes" id="UP000746471">
    <property type="component" value="Unassembled WGS sequence"/>
</dbReference>
<dbReference type="RefSeq" id="WP_213238089.1">
    <property type="nucleotide sequence ID" value="NZ_JAHBCL010000033.1"/>
</dbReference>
<dbReference type="InterPro" id="IPR023574">
    <property type="entry name" value="Ribosomal_uL4_dom_sf"/>
</dbReference>
<gene>
    <name evidence="6 8" type="primary">rplD</name>
    <name evidence="8" type="ORF">KHM83_16190</name>
</gene>
<proteinExistence type="inferred from homology"/>
<evidence type="ECO:0000256" key="2">
    <source>
        <dbReference type="ARBA" id="ARBA00011838"/>
    </source>
</evidence>
<feature type="region of interest" description="Disordered" evidence="7">
    <location>
        <begin position="43"/>
        <end position="78"/>
    </location>
</feature>
<dbReference type="EMBL" id="JAHBCL010000033">
    <property type="protein sequence ID" value="MBS7528229.1"/>
    <property type="molecule type" value="Genomic_DNA"/>
</dbReference>
<protein>
    <recommendedName>
        <fullName evidence="5 6">Large ribosomal subunit protein uL4</fullName>
    </recommendedName>
</protein>
<reference evidence="8 9" key="1">
    <citation type="submission" date="2021-05" db="EMBL/GenBank/DDBJ databases">
        <title>Fusibacter ferrireducens sp. nov., an anaerobic, sulfur- and Fe-reducing bacterium isolated from the mangrove sediment.</title>
        <authorList>
            <person name="Qiu D."/>
        </authorList>
    </citation>
    <scope>NUCLEOTIDE SEQUENCE [LARGE SCALE GENOMIC DNA]</scope>
    <source>
        <strain evidence="8 9">DSM 12116</strain>
    </source>
</reference>
<comment type="similarity">
    <text evidence="1 6">Belongs to the universal ribosomal protein uL4 family.</text>
</comment>
<dbReference type="Pfam" id="PF00573">
    <property type="entry name" value="Ribosomal_L4"/>
    <property type="match status" value="1"/>
</dbReference>
<feature type="compositionally biased region" description="Polar residues" evidence="7">
    <location>
        <begin position="43"/>
        <end position="52"/>
    </location>
</feature>
<keyword evidence="9" id="KW-1185">Reference proteome</keyword>
<evidence type="ECO:0000256" key="5">
    <source>
        <dbReference type="ARBA" id="ARBA00035244"/>
    </source>
</evidence>
<dbReference type="Gene3D" id="3.40.1370.10">
    <property type="match status" value="1"/>
</dbReference>
<dbReference type="GO" id="GO:0005840">
    <property type="term" value="C:ribosome"/>
    <property type="evidence" value="ECO:0007669"/>
    <property type="project" value="UniProtKB-KW"/>
</dbReference>
<evidence type="ECO:0000256" key="4">
    <source>
        <dbReference type="ARBA" id="ARBA00023274"/>
    </source>
</evidence>
<evidence type="ECO:0000256" key="7">
    <source>
        <dbReference type="SAM" id="MobiDB-lite"/>
    </source>
</evidence>
<comment type="function">
    <text evidence="6">Forms part of the polypeptide exit tunnel.</text>
</comment>
<evidence type="ECO:0000256" key="1">
    <source>
        <dbReference type="ARBA" id="ARBA00010528"/>
    </source>
</evidence>
<dbReference type="HAMAP" id="MF_01328_B">
    <property type="entry name" value="Ribosomal_uL4_B"/>
    <property type="match status" value="1"/>
</dbReference>
<dbReference type="InterPro" id="IPR002136">
    <property type="entry name" value="Ribosomal_uL4"/>
</dbReference>
<keyword evidence="4 6" id="KW-0687">Ribonucleoprotein</keyword>
<keyword evidence="6" id="KW-0699">rRNA-binding</keyword>
<comment type="caution">
    <text evidence="8">The sequence shown here is derived from an EMBL/GenBank/DDBJ whole genome shotgun (WGS) entry which is preliminary data.</text>
</comment>
<dbReference type="PANTHER" id="PTHR10746:SF6">
    <property type="entry name" value="LARGE RIBOSOMAL SUBUNIT PROTEIN UL4M"/>
    <property type="match status" value="1"/>
</dbReference>